<evidence type="ECO:0000313" key="4">
    <source>
        <dbReference type="EMBL" id="AJG18063.1"/>
    </source>
</evidence>
<feature type="domain" description="Helicase ATP-binding" evidence="2">
    <location>
        <begin position="812"/>
        <end position="968"/>
    </location>
</feature>
<reference evidence="4 5" key="1">
    <citation type="journal article" date="2015" name="Genome Announc.">
        <title>Complete Genome Sequence of Cupriavidus basilensis 4G11, Isolated from the Oak Ridge Field Research Center Site.</title>
        <authorList>
            <person name="Ray J."/>
            <person name="Waters R.J."/>
            <person name="Skerker J.M."/>
            <person name="Kuehl J.V."/>
            <person name="Price M.N."/>
            <person name="Huang J."/>
            <person name="Chakraborty R."/>
            <person name="Arkin A.P."/>
            <person name="Deutschbauer A."/>
        </authorList>
    </citation>
    <scope>NUCLEOTIDE SEQUENCE [LARGE SCALE GENOMIC DNA]</scope>
    <source>
        <strain evidence="4">4G11</strain>
    </source>
</reference>
<dbReference type="InterPro" id="IPR038718">
    <property type="entry name" value="SNF2-like_sf"/>
</dbReference>
<dbReference type="CDD" id="cd18793">
    <property type="entry name" value="SF2_C_SNF"/>
    <property type="match status" value="1"/>
</dbReference>
<keyword evidence="5" id="KW-1185">Reference proteome</keyword>
<keyword evidence="4" id="KW-0347">Helicase</keyword>
<dbReference type="Gene3D" id="3.40.50.300">
    <property type="entry name" value="P-loop containing nucleotide triphosphate hydrolases"/>
    <property type="match status" value="1"/>
</dbReference>
<keyword evidence="1" id="KW-0378">Hydrolase</keyword>
<dbReference type="Gene3D" id="3.40.50.10810">
    <property type="entry name" value="Tandem AAA-ATPase domain"/>
    <property type="match status" value="1"/>
</dbReference>
<sequence length="1278" mass="138747">MHARRLREALFSGASEAAIGEMLAPWGQAAERAEMLVEAALASGDAALLDRVVPPWRWRILLAILDCLYFDWDPRMQPYLDYGLARHADDPQALPVPVRIALAEGRLYAGERPAALALLSTTGDAGGDGDALRAFAHLQEGDWPAAQAGFEAALKRLRAESRQRTGLLPPSLAPCYPLSLLAQRTPAHLEQARKFCQAQAGTRSPAPSERWGLWCHVLAVHKGDARLDESAFELRPEVPPLAQFWRVLLRAWLGDVKQASGRRQPAAARAEALAALRARLQGCGLHWFAQQLDAALALEAGEPVPQTFFAGQRQESWRLALEALQALAGETRAPDGASASRLLWALTIDADGAVGTIEPLEQQRGPRGWNKPRPVPLARLAEDDRLEPWDARVARAVRRDQSYHRRYVLDRAAAMLALVGHPGVVLAQAPEQTLEVVEGAPTLEVVRQGGRYTLRVSPPVREAPAMDSFLPAGSRADAEALRQITVLREGSQRLRVIRLTPAQQGAAQLIADGLAVPAEAHAQLDATLRALSGHFQVHSDHDGSARELETESRLRAELSPLGEGLSLRLVVTPLGPLGPRLAPGSGRERLMAAVKGESLATVRDLKSELANVAEVFGALPFLVPRSPDSGEYDWTLADPEEALSVVEQLPGLPAVLAVEWPRGKEIRVVGADIPQLAVHIETESEWFKLVGELGVAEGLVLQLGQLLAWAGSHAGRFMPMGQGVYVALTRSLRARLRDLASVAHNVPDGIKVPLMAAPWLDDVLAGAGIDPDQHFRQRVARLRRARNSDAVLPANLAAELRPYQEDGYRWAMSLAEAGFGACLADDMGLGKTLQALAVMLARAGGGAALVIAPTSVCGNWAEEARRFAPTLRVHIYAEGERAALLEQAGPHDVVIVSYTLLLQARDAFCQREWHTVVADEAQAFKNAATKRSQAVFELRADFRMALSGTPVENRLAELWSIMRFCNPGLLGSLVRFNEHFAVPIERNGVREAAQRLRRMIAPFVLRRTKAQVLDELPPRTELVLRIEQDPIEAAHYEALRRQALAEAEAVVKGPKARKTAAGQPAAEARIHVLAQLMRMRRAACDARLVTPELQLELGQAGAKVRAFVQLAGELAANGHKTLVFSQFVDFLQLLRQGLDEAGLAWQYLDGATPAAERTRRVAAFQAGAGDVFLISLKAGGFGLNLTAADYVIIADPWWNPAAEDQAMGRAHRIGQQRPVTVYRLISAGTIEERILTLHHGKRALADGILEAGEDGEAGFIGTAAALPDIDELVGLLRS</sequence>
<organism evidence="4 5">
    <name type="scientific">Cupriavidus basilensis</name>
    <dbReference type="NCBI Taxonomy" id="68895"/>
    <lineage>
        <taxon>Bacteria</taxon>
        <taxon>Pseudomonadati</taxon>
        <taxon>Pseudomonadota</taxon>
        <taxon>Betaproteobacteria</taxon>
        <taxon>Burkholderiales</taxon>
        <taxon>Burkholderiaceae</taxon>
        <taxon>Cupriavidus</taxon>
    </lineage>
</organism>
<protein>
    <submittedName>
        <fullName evidence="4">Superfamily II DNA/RNA helicase, SNF2 family</fullName>
    </submittedName>
</protein>
<keyword evidence="4" id="KW-0067">ATP-binding</keyword>
<dbReference type="PROSITE" id="PS51192">
    <property type="entry name" value="HELICASE_ATP_BIND_1"/>
    <property type="match status" value="1"/>
</dbReference>
<dbReference type="PANTHER" id="PTHR10799">
    <property type="entry name" value="SNF2/RAD54 HELICASE FAMILY"/>
    <property type="match status" value="1"/>
</dbReference>
<evidence type="ECO:0000259" key="3">
    <source>
        <dbReference type="PROSITE" id="PS51194"/>
    </source>
</evidence>
<dbReference type="SMART" id="SM00487">
    <property type="entry name" value="DEXDc"/>
    <property type="match status" value="1"/>
</dbReference>
<evidence type="ECO:0000256" key="1">
    <source>
        <dbReference type="ARBA" id="ARBA00022801"/>
    </source>
</evidence>
<dbReference type="AlphaFoldDB" id="A0A0C4Y5B9"/>
<dbReference type="KEGG" id="cbw:RR42_m0651"/>
<dbReference type="Pfam" id="PF00176">
    <property type="entry name" value="SNF2-rel_dom"/>
    <property type="match status" value="1"/>
</dbReference>
<dbReference type="GO" id="GO:0016787">
    <property type="term" value="F:hydrolase activity"/>
    <property type="evidence" value="ECO:0007669"/>
    <property type="project" value="UniProtKB-KW"/>
</dbReference>
<gene>
    <name evidence="4" type="ORF">RR42_m0651</name>
</gene>
<dbReference type="GO" id="GO:0004386">
    <property type="term" value="F:helicase activity"/>
    <property type="evidence" value="ECO:0007669"/>
    <property type="project" value="UniProtKB-KW"/>
</dbReference>
<feature type="domain" description="Helicase C-terminal" evidence="3">
    <location>
        <begin position="1106"/>
        <end position="1256"/>
    </location>
</feature>
<dbReference type="CDD" id="cd18012">
    <property type="entry name" value="DEXQc_arch_SWI2_SNF2"/>
    <property type="match status" value="1"/>
</dbReference>
<name>A0A0C4Y5B9_9BURK</name>
<dbReference type="InterPro" id="IPR049730">
    <property type="entry name" value="SNF2/RAD54-like_C"/>
</dbReference>
<dbReference type="PROSITE" id="PS51194">
    <property type="entry name" value="HELICASE_CTER"/>
    <property type="match status" value="1"/>
</dbReference>
<dbReference type="GO" id="GO:0005524">
    <property type="term" value="F:ATP binding"/>
    <property type="evidence" value="ECO:0007669"/>
    <property type="project" value="InterPro"/>
</dbReference>
<proteinExistence type="predicted"/>
<dbReference type="SUPFAM" id="SSF52540">
    <property type="entry name" value="P-loop containing nucleoside triphosphate hydrolases"/>
    <property type="match status" value="2"/>
</dbReference>
<dbReference type="InterPro" id="IPR014001">
    <property type="entry name" value="Helicase_ATP-bd"/>
</dbReference>
<dbReference type="Pfam" id="PF00271">
    <property type="entry name" value="Helicase_C"/>
    <property type="match status" value="1"/>
</dbReference>
<dbReference type="SMART" id="SM00490">
    <property type="entry name" value="HELICc"/>
    <property type="match status" value="1"/>
</dbReference>
<dbReference type="STRING" id="68895.RR42_m0651"/>
<dbReference type="Proteomes" id="UP000031843">
    <property type="component" value="Chromosome main"/>
</dbReference>
<dbReference type="EMBL" id="CP010536">
    <property type="protein sequence ID" value="AJG18063.1"/>
    <property type="molecule type" value="Genomic_DNA"/>
</dbReference>
<dbReference type="InterPro" id="IPR000330">
    <property type="entry name" value="SNF2_N"/>
</dbReference>
<evidence type="ECO:0000259" key="2">
    <source>
        <dbReference type="PROSITE" id="PS51192"/>
    </source>
</evidence>
<dbReference type="InterPro" id="IPR001650">
    <property type="entry name" value="Helicase_C-like"/>
</dbReference>
<evidence type="ECO:0000313" key="5">
    <source>
        <dbReference type="Proteomes" id="UP000031843"/>
    </source>
</evidence>
<accession>A0A0C4Y5B9</accession>
<dbReference type="InterPro" id="IPR027417">
    <property type="entry name" value="P-loop_NTPase"/>
</dbReference>
<keyword evidence="4" id="KW-0547">Nucleotide-binding</keyword>